<evidence type="ECO:0000259" key="1">
    <source>
        <dbReference type="Pfam" id="PF13460"/>
    </source>
</evidence>
<feature type="domain" description="NAD(P)-binding" evidence="1">
    <location>
        <begin position="8"/>
        <end position="185"/>
    </location>
</feature>
<name>A0A558H8L5_PAENT</name>
<dbReference type="InterPro" id="IPR016040">
    <property type="entry name" value="NAD(P)-bd_dom"/>
</dbReference>
<proteinExistence type="predicted"/>
<dbReference type="SUPFAM" id="SSF51735">
    <property type="entry name" value="NAD(P)-binding Rossmann-fold domains"/>
    <property type="match status" value="1"/>
</dbReference>
<dbReference type="GO" id="GO:0044877">
    <property type="term" value="F:protein-containing complex binding"/>
    <property type="evidence" value="ECO:0007669"/>
    <property type="project" value="TreeGrafter"/>
</dbReference>
<evidence type="ECO:0000313" key="2">
    <source>
        <dbReference type="EMBL" id="TVU65467.1"/>
    </source>
</evidence>
<dbReference type="Pfam" id="PF13460">
    <property type="entry name" value="NAD_binding_10"/>
    <property type="match status" value="1"/>
</dbReference>
<protein>
    <submittedName>
        <fullName evidence="2">NAD-dependent epimerase/dehydratase family protein</fullName>
    </submittedName>
</protein>
<dbReference type="InterPro" id="IPR051207">
    <property type="entry name" value="ComplexI_NDUFA9_subunit"/>
</dbReference>
<dbReference type="Proteomes" id="UP000316500">
    <property type="component" value="Unassembled WGS sequence"/>
</dbReference>
<dbReference type="EMBL" id="VNFK01000003">
    <property type="protein sequence ID" value="TVU65467.1"/>
    <property type="molecule type" value="Genomic_DNA"/>
</dbReference>
<dbReference type="Gene3D" id="3.40.50.720">
    <property type="entry name" value="NAD(P)-binding Rossmann-like Domain"/>
    <property type="match status" value="1"/>
</dbReference>
<sequence length="266" mass="27841">MTSLCVAGGTGQVGREVVRLALSAGHTVTVLSRHVPPSRSEKRHDGATYLAGDVTTGEGLAAAVAGADVVIDCLEGQFGKAQRQFADGGARLLAAAHLAGVRRAVALSIINCDLSTFSYYVSKADKERAYHAAELETAVVRATQFHGLVAMIFAAGAKVGLIPSFKGVKFQSISPVDVAGALLAVALTDPFPERHSVRTVGGPEVLTMRAMAEVWKAGTGMRGKIIELPLPGPMGAFLRAGHNLIPGQAAGTETFVSWLEKRRESL</sequence>
<accession>A0A558H8L5</accession>
<evidence type="ECO:0000313" key="3">
    <source>
        <dbReference type="Proteomes" id="UP000316500"/>
    </source>
</evidence>
<organism evidence="2 3">
    <name type="scientific">Paenarthrobacter nitroguajacolicus</name>
    <name type="common">Arthrobacter nitroguajacolicus</name>
    <dbReference type="NCBI Taxonomy" id="211146"/>
    <lineage>
        <taxon>Bacteria</taxon>
        <taxon>Bacillati</taxon>
        <taxon>Actinomycetota</taxon>
        <taxon>Actinomycetes</taxon>
        <taxon>Micrococcales</taxon>
        <taxon>Micrococcaceae</taxon>
        <taxon>Paenarthrobacter</taxon>
    </lineage>
</organism>
<dbReference type="OrthoDB" id="9771302at2"/>
<dbReference type="RefSeq" id="WP_144648534.1">
    <property type="nucleotide sequence ID" value="NZ_VNFK01000003.1"/>
</dbReference>
<dbReference type="InterPro" id="IPR036291">
    <property type="entry name" value="NAD(P)-bd_dom_sf"/>
</dbReference>
<dbReference type="PANTHER" id="PTHR12126">
    <property type="entry name" value="NADH-UBIQUINONE OXIDOREDUCTASE 39 KDA SUBUNIT-RELATED"/>
    <property type="match status" value="1"/>
</dbReference>
<gene>
    <name evidence="2" type="ORF">FQP90_04480</name>
</gene>
<dbReference type="PANTHER" id="PTHR12126:SF11">
    <property type="entry name" value="NADH DEHYDROGENASE [UBIQUINONE] 1 ALPHA SUBCOMPLEX SUBUNIT 9, MITOCHONDRIAL"/>
    <property type="match status" value="1"/>
</dbReference>
<reference evidence="2 3" key="1">
    <citation type="submission" date="2019-07" db="EMBL/GenBank/DDBJ databases">
        <title>Diversity of Bacteria from Kongsfjorden, Arctic.</title>
        <authorList>
            <person name="Yu Y."/>
        </authorList>
    </citation>
    <scope>NUCLEOTIDE SEQUENCE [LARGE SCALE GENOMIC DNA]</scope>
    <source>
        <strain evidence="2 3">SM1928</strain>
    </source>
</reference>
<dbReference type="AlphaFoldDB" id="A0A558H8L5"/>
<comment type="caution">
    <text evidence="2">The sequence shown here is derived from an EMBL/GenBank/DDBJ whole genome shotgun (WGS) entry which is preliminary data.</text>
</comment>